<evidence type="ECO:0000313" key="3">
    <source>
        <dbReference type="Proteomes" id="UP000534783"/>
    </source>
</evidence>
<dbReference type="SUPFAM" id="SSF49265">
    <property type="entry name" value="Fibronectin type III"/>
    <property type="match status" value="1"/>
</dbReference>
<sequence>MMKFLVVLIILVGPAPLLFAEEALLTWDPSPDANVVGYKLYYGTGSGQYADSIDVGNATSYTLSVTTPGTHYFAVTAYKLGPHESGFSNEVSKEMSGAASASPSGEGGGGGGCALRLPLHGERSPLDAAEMLALIAAVLFRTVKRIFRPIPPSRIQP</sequence>
<dbReference type="CDD" id="cd00063">
    <property type="entry name" value="FN3"/>
    <property type="match status" value="1"/>
</dbReference>
<comment type="caution">
    <text evidence="2">The sequence shown here is derived from an EMBL/GenBank/DDBJ whole genome shotgun (WGS) entry which is preliminary data.</text>
</comment>
<reference evidence="2 3" key="1">
    <citation type="journal article" date="2020" name="Nature">
        <title>Bacterial chemolithoautotrophy via manganese oxidation.</title>
        <authorList>
            <person name="Yu H."/>
            <person name="Leadbetter J.R."/>
        </authorList>
    </citation>
    <scope>NUCLEOTIDE SEQUENCE [LARGE SCALE GENOMIC DNA]</scope>
    <source>
        <strain evidence="2 3">Mn-1</strain>
    </source>
</reference>
<dbReference type="InterPro" id="IPR013783">
    <property type="entry name" value="Ig-like_fold"/>
</dbReference>
<dbReference type="AlphaFoldDB" id="A0A7X6DMR3"/>
<dbReference type="EMBL" id="VTOW01000001">
    <property type="protein sequence ID" value="NKE70081.1"/>
    <property type="molecule type" value="Genomic_DNA"/>
</dbReference>
<gene>
    <name evidence="2" type="ORF">MNODULE_04895</name>
</gene>
<dbReference type="Gene3D" id="2.60.40.10">
    <property type="entry name" value="Immunoglobulins"/>
    <property type="match status" value="1"/>
</dbReference>
<name>A0A7X6DMR3_9BACT</name>
<accession>A0A7X6DMR3</accession>
<keyword evidence="3" id="KW-1185">Reference proteome</keyword>
<organism evidence="2 3">
    <name type="scientific">Candidatus Manganitrophus noduliformans</name>
    <dbReference type="NCBI Taxonomy" id="2606439"/>
    <lineage>
        <taxon>Bacteria</taxon>
        <taxon>Pseudomonadati</taxon>
        <taxon>Nitrospirota</taxon>
        <taxon>Nitrospiria</taxon>
        <taxon>Candidatus Troglogloeales</taxon>
        <taxon>Candidatus Manganitrophaceae</taxon>
        <taxon>Candidatus Manganitrophus</taxon>
    </lineage>
</organism>
<dbReference type="Proteomes" id="UP000534783">
    <property type="component" value="Unassembled WGS sequence"/>
</dbReference>
<protein>
    <submittedName>
        <fullName evidence="2">Fibronectin type III domain-containing protein</fullName>
    </submittedName>
</protein>
<feature type="region of interest" description="Disordered" evidence="1">
    <location>
        <begin position="89"/>
        <end position="110"/>
    </location>
</feature>
<evidence type="ECO:0000256" key="1">
    <source>
        <dbReference type="SAM" id="MobiDB-lite"/>
    </source>
</evidence>
<dbReference type="InterPro" id="IPR003961">
    <property type="entry name" value="FN3_dom"/>
</dbReference>
<dbReference type="InterPro" id="IPR036116">
    <property type="entry name" value="FN3_sf"/>
</dbReference>
<proteinExistence type="predicted"/>
<dbReference type="RefSeq" id="WP_168058347.1">
    <property type="nucleotide sequence ID" value="NZ_VTOW01000001.1"/>
</dbReference>
<evidence type="ECO:0000313" key="2">
    <source>
        <dbReference type="EMBL" id="NKE70081.1"/>
    </source>
</evidence>